<dbReference type="FunFam" id="1.10.10.440:FF:000002">
    <property type="entry name" value="pre-mRNA-processing factor 40 homolog A isoform X1"/>
    <property type="match status" value="1"/>
</dbReference>
<dbReference type="FunFam" id="1.10.10.440:FF:000003">
    <property type="entry name" value="Pre-mRNA processing factor 40 homolog A"/>
    <property type="match status" value="1"/>
</dbReference>
<feature type="compositionally biased region" description="Basic residues" evidence="3">
    <location>
        <begin position="621"/>
        <end position="636"/>
    </location>
</feature>
<organism evidence="6 7">
    <name type="scientific">Tigriopus californicus</name>
    <name type="common">Marine copepod</name>
    <dbReference type="NCBI Taxonomy" id="6832"/>
    <lineage>
        <taxon>Eukaryota</taxon>
        <taxon>Metazoa</taxon>
        <taxon>Ecdysozoa</taxon>
        <taxon>Arthropoda</taxon>
        <taxon>Crustacea</taxon>
        <taxon>Multicrustacea</taxon>
        <taxon>Hexanauplia</taxon>
        <taxon>Copepoda</taxon>
        <taxon>Harpacticoida</taxon>
        <taxon>Harpacticidae</taxon>
        <taxon>Tigriopus</taxon>
    </lineage>
</organism>
<dbReference type="STRING" id="6832.A0A553NBX5"/>
<dbReference type="Pfam" id="PF01846">
    <property type="entry name" value="FF"/>
    <property type="match status" value="2"/>
</dbReference>
<evidence type="ECO:0000259" key="5">
    <source>
        <dbReference type="PROSITE" id="PS51676"/>
    </source>
</evidence>
<dbReference type="EMBL" id="VCGU01000458">
    <property type="protein sequence ID" value="TRY62941.1"/>
    <property type="molecule type" value="Genomic_DNA"/>
</dbReference>
<keyword evidence="2" id="KW-0175">Coiled coil</keyword>
<sequence length="740" mass="84016">MASAAMSTPSASNWTEHKAPDGRTYYYNTATKQSSWEKPEEFKTEKDRILAACPWKEYTSENDKVYFHNTITQESVWTIPPDYAEVKRRVAELDAVTTTVGTVGVTNGAVAVVNTPTDAAVAAAATTSKSESVAVVGGGVGGGGGALEAAMMATLAAYSGAEAVGAIPPPPLSGLTPNPAAPSESNAGALPGSGSGQPMKKEVVFKDKKEAMEAFKLLLREKNVPSNANWETALRLISKDDRYEYLSKLNEKKQVFNSYKIQKQKEEREEQRLRLKKAKEDFEDFLMNNDRISSTIKYFRLETMFGDLAIWKGVPENERREIYLDCQHNLAKRERENSRALRKRNSKRLLEIMDRMTSIRFDTTWEQAQQLLLDNPAFADNDELLAMDKEDALSVFEDHIRELEREEELEREKERKKLKRFQRKNRDGFIDLLNELHEAGKLTSMSMWVELYPLISGDLRFSNMLGQPGSTPLDLFKFYVEDLKSRYYLEKKTIKDILKEKGFDITPEVTFESFATVVCEDKRSASLDAGNVKLTYNALLEKAISKIKERQKEDAKRNKRYETDFRNMLNKEIEAVSGANTWPDVEDLFQDHPSVEALPNHDERCRVFLEFKKDLEETCSHSHKRKSKKKKHKRGRSSSPEYTDSKSKSGRSSTKKYDSDSAESSDHRPPKKAKKKRSRRETSVESQKSGSRTKVDRRSDNAPNVANSPPPAGSAEEGELSEDELEQKREELLRKLQDDD</sequence>
<evidence type="ECO:0000256" key="3">
    <source>
        <dbReference type="SAM" id="MobiDB-lite"/>
    </source>
</evidence>
<dbReference type="Pfam" id="PF25432">
    <property type="entry name" value="FF_PRPF40A"/>
    <property type="match status" value="1"/>
</dbReference>
<gene>
    <name evidence="6" type="ORF">TCAL_10884</name>
</gene>
<feature type="coiled-coil region" evidence="2">
    <location>
        <begin position="249"/>
        <end position="281"/>
    </location>
</feature>
<dbReference type="Proteomes" id="UP000318571">
    <property type="component" value="Chromosome 10"/>
</dbReference>
<feature type="region of interest" description="Disordered" evidence="3">
    <location>
        <begin position="1"/>
        <end position="22"/>
    </location>
</feature>
<dbReference type="Pfam" id="PF00397">
    <property type="entry name" value="WW"/>
    <property type="match status" value="2"/>
</dbReference>
<evidence type="ECO:0000256" key="1">
    <source>
        <dbReference type="ARBA" id="ARBA00022737"/>
    </source>
</evidence>
<feature type="coiled-coil region" evidence="2">
    <location>
        <begin position="386"/>
        <end position="424"/>
    </location>
</feature>
<dbReference type="PROSITE" id="PS01159">
    <property type="entry name" value="WW_DOMAIN_1"/>
    <property type="match status" value="1"/>
</dbReference>
<dbReference type="AlphaFoldDB" id="A0A553NBX5"/>
<dbReference type="GO" id="GO:0071004">
    <property type="term" value="C:U2-type prespliceosome"/>
    <property type="evidence" value="ECO:0007669"/>
    <property type="project" value="TreeGrafter"/>
</dbReference>
<dbReference type="GO" id="GO:0003723">
    <property type="term" value="F:RNA binding"/>
    <property type="evidence" value="ECO:0007669"/>
    <property type="project" value="TreeGrafter"/>
</dbReference>
<feature type="compositionally biased region" description="Basic residues" evidence="3">
    <location>
        <begin position="669"/>
        <end position="679"/>
    </location>
</feature>
<name>A0A553NBX5_TIGCA</name>
<evidence type="ECO:0000259" key="4">
    <source>
        <dbReference type="PROSITE" id="PS50020"/>
    </source>
</evidence>
<dbReference type="PROSITE" id="PS50020">
    <property type="entry name" value="WW_DOMAIN_2"/>
    <property type="match status" value="2"/>
</dbReference>
<dbReference type="InterPro" id="IPR001202">
    <property type="entry name" value="WW_dom"/>
</dbReference>
<accession>A0A553NBX5</accession>
<dbReference type="PROSITE" id="PS51676">
    <property type="entry name" value="FF"/>
    <property type="match status" value="3"/>
</dbReference>
<feature type="compositionally biased region" description="Low complexity" evidence="3">
    <location>
        <begin position="1"/>
        <end position="12"/>
    </location>
</feature>
<feature type="domain" description="WW" evidence="4">
    <location>
        <begin position="54"/>
        <end position="82"/>
    </location>
</feature>
<feature type="region of interest" description="Disordered" evidence="3">
    <location>
        <begin position="618"/>
        <end position="740"/>
    </location>
</feature>
<dbReference type="InterPro" id="IPR002713">
    <property type="entry name" value="FF_domain"/>
</dbReference>
<dbReference type="InterPro" id="IPR036020">
    <property type="entry name" value="WW_dom_sf"/>
</dbReference>
<dbReference type="GO" id="GO:0005685">
    <property type="term" value="C:U1 snRNP"/>
    <property type="evidence" value="ECO:0007669"/>
    <property type="project" value="TreeGrafter"/>
</dbReference>
<dbReference type="SUPFAM" id="SSF51045">
    <property type="entry name" value="WW domain"/>
    <property type="match status" value="2"/>
</dbReference>
<feature type="domain" description="FF" evidence="5">
    <location>
        <begin position="422"/>
        <end position="482"/>
    </location>
</feature>
<reference evidence="6 7" key="1">
    <citation type="journal article" date="2018" name="Nat. Ecol. Evol.">
        <title>Genomic signatures of mitonuclear coevolution across populations of Tigriopus californicus.</title>
        <authorList>
            <person name="Barreto F.S."/>
            <person name="Watson E.T."/>
            <person name="Lima T.G."/>
            <person name="Willett C.S."/>
            <person name="Edmands S."/>
            <person name="Li W."/>
            <person name="Burton R.S."/>
        </authorList>
    </citation>
    <scope>NUCLEOTIDE SEQUENCE [LARGE SCALE GENOMIC DNA]</scope>
    <source>
        <strain evidence="6 7">San Diego</strain>
    </source>
</reference>
<dbReference type="SUPFAM" id="SSF81698">
    <property type="entry name" value="FF domain"/>
    <property type="match status" value="5"/>
</dbReference>
<feature type="compositionally biased region" description="Basic and acidic residues" evidence="3">
    <location>
        <begin position="726"/>
        <end position="740"/>
    </location>
</feature>
<evidence type="ECO:0000313" key="7">
    <source>
        <dbReference type="Proteomes" id="UP000318571"/>
    </source>
</evidence>
<feature type="domain" description="WW" evidence="4">
    <location>
        <begin position="8"/>
        <end position="41"/>
    </location>
</feature>
<dbReference type="CDD" id="cd00201">
    <property type="entry name" value="WW"/>
    <property type="match status" value="2"/>
</dbReference>
<dbReference type="InterPro" id="IPR036517">
    <property type="entry name" value="FF_domain_sf"/>
</dbReference>
<feature type="compositionally biased region" description="Basic and acidic residues" evidence="3">
    <location>
        <begin position="655"/>
        <end position="668"/>
    </location>
</feature>
<keyword evidence="7" id="KW-1185">Reference proteome</keyword>
<proteinExistence type="predicted"/>
<protein>
    <recommendedName>
        <fullName evidence="8">Pre-mRNA-processing factor 40 homolog A</fullName>
    </recommendedName>
</protein>
<dbReference type="Gene3D" id="2.20.70.10">
    <property type="match status" value="2"/>
</dbReference>
<keyword evidence="1" id="KW-0677">Repeat</keyword>
<feature type="region of interest" description="Disordered" evidence="3">
    <location>
        <begin position="169"/>
        <end position="199"/>
    </location>
</feature>
<evidence type="ECO:0000256" key="2">
    <source>
        <dbReference type="SAM" id="Coils"/>
    </source>
</evidence>
<dbReference type="SMART" id="SM00456">
    <property type="entry name" value="WW"/>
    <property type="match status" value="2"/>
</dbReference>
<dbReference type="PANTHER" id="PTHR11864:SF0">
    <property type="entry name" value="PRP40 PRE-MRNA PROCESSING FACTOR 40 HOMOLOG A (YEAST)"/>
    <property type="match status" value="1"/>
</dbReference>
<dbReference type="OrthoDB" id="187617at2759"/>
<dbReference type="PANTHER" id="PTHR11864">
    <property type="entry name" value="PRE-MRNA-PROCESSING PROTEIN PRP40"/>
    <property type="match status" value="1"/>
</dbReference>
<evidence type="ECO:0008006" key="8">
    <source>
        <dbReference type="Google" id="ProtNLM"/>
    </source>
</evidence>
<dbReference type="SMART" id="SM00441">
    <property type="entry name" value="FF"/>
    <property type="match status" value="4"/>
</dbReference>
<feature type="domain" description="FF" evidence="5">
    <location>
        <begin position="208"/>
        <end position="262"/>
    </location>
</feature>
<dbReference type="OMA" id="RDEIFQD"/>
<evidence type="ECO:0000313" key="6">
    <source>
        <dbReference type="EMBL" id="TRY62941.1"/>
    </source>
</evidence>
<dbReference type="Gene3D" id="1.10.10.440">
    <property type="entry name" value="FF domain"/>
    <property type="match status" value="5"/>
</dbReference>
<dbReference type="InterPro" id="IPR039726">
    <property type="entry name" value="Prp40-like"/>
</dbReference>
<feature type="compositionally biased region" description="Acidic residues" evidence="3">
    <location>
        <begin position="716"/>
        <end position="725"/>
    </location>
</feature>
<comment type="caution">
    <text evidence="6">The sequence shown here is derived from an EMBL/GenBank/DDBJ whole genome shotgun (WGS) entry which is preliminary data.</text>
</comment>
<dbReference type="GO" id="GO:0045292">
    <property type="term" value="P:mRNA cis splicing, via spliceosome"/>
    <property type="evidence" value="ECO:0007669"/>
    <property type="project" value="InterPro"/>
</dbReference>
<feature type="domain" description="FF" evidence="5">
    <location>
        <begin position="339"/>
        <end position="402"/>
    </location>
</feature>